<dbReference type="AlphaFoldDB" id="A0A3G3INF1"/>
<sequence>MRILLTRALSQVQPLQTLLSEQGYQPVLFPTLEIELLNNKPLKTHYNVLIFISANAVEHGLETLKILDYQQTTKIFAVGAATAKKLEEYGIQVDAFPAQKASSEALLAMSELQALHHQTVLIFRGKGGRETLKDSLSKNNKVEYIEVYQRVRCNITPLHRDSLLNFLQSNQGIVTATSVENLSALVFMIKQIDTKALNLIKRYPLVVLSERIKVFAQSIGFNQIKVAIETRDEGLLKAIQCSL</sequence>
<evidence type="ECO:0000256" key="8">
    <source>
        <dbReference type="ARBA" id="ARBA00048617"/>
    </source>
</evidence>
<evidence type="ECO:0000259" key="10">
    <source>
        <dbReference type="Pfam" id="PF02602"/>
    </source>
</evidence>
<dbReference type="GO" id="GO:0006780">
    <property type="term" value="P:uroporphyrinogen III biosynthetic process"/>
    <property type="evidence" value="ECO:0007669"/>
    <property type="project" value="UniProtKB-UniRule"/>
</dbReference>
<evidence type="ECO:0000313" key="11">
    <source>
        <dbReference type="EMBL" id="AYQ57406.1"/>
    </source>
</evidence>
<gene>
    <name evidence="11" type="ORF">MS2017_1732</name>
</gene>
<evidence type="ECO:0000256" key="4">
    <source>
        <dbReference type="ARBA" id="ARBA00023239"/>
    </source>
</evidence>
<dbReference type="PANTHER" id="PTHR38042">
    <property type="entry name" value="UROPORPHYRINOGEN-III SYNTHASE, CHLOROPLASTIC"/>
    <property type="match status" value="1"/>
</dbReference>
<accession>A0A3G3INF1</accession>
<proteinExistence type="inferred from homology"/>
<name>A0A3G3INF1_9GAMM</name>
<dbReference type="Pfam" id="PF02602">
    <property type="entry name" value="HEM4"/>
    <property type="match status" value="1"/>
</dbReference>
<evidence type="ECO:0000313" key="12">
    <source>
        <dbReference type="Proteomes" id="UP000278334"/>
    </source>
</evidence>
<reference evidence="11 12" key="1">
    <citation type="submission" date="2017-11" db="EMBL/GenBank/DDBJ databases">
        <title>Genome sequence of the bacterial symbiont EPR9N from a vent mussel Bathymodiolus thermophilus.</title>
        <authorList>
            <person name="Won Y.-J."/>
        </authorList>
    </citation>
    <scope>NUCLEOTIDE SEQUENCE [LARGE SCALE GENOMIC DNA]</scope>
    <source>
        <strain evidence="11 12">EPR9N</strain>
    </source>
</reference>
<dbReference type="PANTHER" id="PTHR38042:SF1">
    <property type="entry name" value="UROPORPHYRINOGEN-III SYNTHASE, CHLOROPLASTIC"/>
    <property type="match status" value="1"/>
</dbReference>
<evidence type="ECO:0000256" key="5">
    <source>
        <dbReference type="ARBA" id="ARBA00023244"/>
    </source>
</evidence>
<dbReference type="SUPFAM" id="SSF69618">
    <property type="entry name" value="HemD-like"/>
    <property type="match status" value="1"/>
</dbReference>
<dbReference type="GO" id="GO:0006782">
    <property type="term" value="P:protoporphyrinogen IX biosynthetic process"/>
    <property type="evidence" value="ECO:0007669"/>
    <property type="project" value="UniProtKB-UniRule"/>
</dbReference>
<dbReference type="Proteomes" id="UP000278334">
    <property type="component" value="Chromosome"/>
</dbReference>
<dbReference type="EC" id="4.2.1.75" evidence="3 9"/>
<dbReference type="GO" id="GO:0004852">
    <property type="term" value="F:uroporphyrinogen-III synthase activity"/>
    <property type="evidence" value="ECO:0007669"/>
    <property type="project" value="UniProtKB-UniRule"/>
</dbReference>
<comment type="similarity">
    <text evidence="2 9">Belongs to the uroporphyrinogen-III synthase family.</text>
</comment>
<comment type="catalytic activity">
    <reaction evidence="8 9">
        <text>hydroxymethylbilane = uroporphyrinogen III + H2O</text>
        <dbReference type="Rhea" id="RHEA:18965"/>
        <dbReference type="ChEBI" id="CHEBI:15377"/>
        <dbReference type="ChEBI" id="CHEBI:57308"/>
        <dbReference type="ChEBI" id="CHEBI:57845"/>
        <dbReference type="EC" id="4.2.1.75"/>
    </reaction>
</comment>
<dbReference type="RefSeq" id="WP_122951932.1">
    <property type="nucleotide sequence ID" value="NZ_CP024634.1"/>
</dbReference>
<evidence type="ECO:0000256" key="3">
    <source>
        <dbReference type="ARBA" id="ARBA00013109"/>
    </source>
</evidence>
<dbReference type="CDD" id="cd06578">
    <property type="entry name" value="HemD"/>
    <property type="match status" value="1"/>
</dbReference>
<dbReference type="EMBL" id="CP024634">
    <property type="protein sequence ID" value="AYQ57406.1"/>
    <property type="molecule type" value="Genomic_DNA"/>
</dbReference>
<evidence type="ECO:0000256" key="9">
    <source>
        <dbReference type="RuleBase" id="RU366031"/>
    </source>
</evidence>
<evidence type="ECO:0000256" key="2">
    <source>
        <dbReference type="ARBA" id="ARBA00008133"/>
    </source>
</evidence>
<comment type="pathway">
    <text evidence="1 9">Porphyrin-containing compound metabolism; protoporphyrin-IX biosynthesis; coproporphyrinogen-III from 5-aminolevulinate: step 3/4.</text>
</comment>
<evidence type="ECO:0000256" key="1">
    <source>
        <dbReference type="ARBA" id="ARBA00004772"/>
    </source>
</evidence>
<dbReference type="InterPro" id="IPR003754">
    <property type="entry name" value="4pyrrol_synth_uPrphyn_synth"/>
</dbReference>
<evidence type="ECO:0000256" key="6">
    <source>
        <dbReference type="ARBA" id="ARBA00037589"/>
    </source>
</evidence>
<dbReference type="KEGG" id="bthg:MS2017_1732"/>
<keyword evidence="4 9" id="KW-0456">Lyase</keyword>
<organism evidence="11 12">
    <name type="scientific">Bathymodiolus thermophilus thioautotrophic gill symbiont</name>
    <dbReference type="NCBI Taxonomy" id="2360"/>
    <lineage>
        <taxon>Bacteria</taxon>
        <taxon>Pseudomonadati</taxon>
        <taxon>Pseudomonadota</taxon>
        <taxon>Gammaproteobacteria</taxon>
        <taxon>sulfur-oxidizing symbionts</taxon>
    </lineage>
</organism>
<dbReference type="InterPro" id="IPR036108">
    <property type="entry name" value="4pyrrol_syn_uPrphyn_synt_sf"/>
</dbReference>
<dbReference type="InterPro" id="IPR039793">
    <property type="entry name" value="UROS/Hem4"/>
</dbReference>
<protein>
    <recommendedName>
        <fullName evidence="7 9">Uroporphyrinogen-III synthase</fullName>
        <ecNumber evidence="3 9">4.2.1.75</ecNumber>
    </recommendedName>
</protein>
<dbReference type="Gene3D" id="3.40.50.10090">
    <property type="match status" value="2"/>
</dbReference>
<comment type="function">
    <text evidence="6 9">Catalyzes cyclization of the linear tetrapyrrole, hydroxymethylbilane, to the macrocyclic uroporphyrinogen III.</text>
</comment>
<feature type="domain" description="Tetrapyrrole biosynthesis uroporphyrinogen III synthase" evidence="10">
    <location>
        <begin position="15"/>
        <end position="236"/>
    </location>
</feature>
<evidence type="ECO:0000256" key="7">
    <source>
        <dbReference type="ARBA" id="ARBA00040167"/>
    </source>
</evidence>
<keyword evidence="5 9" id="KW-0627">Porphyrin biosynthesis</keyword>
<dbReference type="UniPathway" id="UPA00251">
    <property type="reaction ID" value="UER00320"/>
</dbReference>